<proteinExistence type="predicted"/>
<feature type="signal peptide" evidence="2">
    <location>
        <begin position="1"/>
        <end position="24"/>
    </location>
</feature>
<evidence type="ECO:0000256" key="1">
    <source>
        <dbReference type="SAM" id="MobiDB-lite"/>
    </source>
</evidence>
<protein>
    <submittedName>
        <fullName evidence="3">Uncharacterized protein</fullName>
    </submittedName>
</protein>
<feature type="compositionally biased region" description="Low complexity" evidence="1">
    <location>
        <begin position="44"/>
        <end position="53"/>
    </location>
</feature>
<dbReference type="AlphaFoldDB" id="A0A2U8W7U8"/>
<reference evidence="4" key="1">
    <citation type="submission" date="2018-05" db="EMBL/GenBank/DDBJ databases">
        <title>Complete Genome Sequence of Methylobacterium sp. 17SD2-17.</title>
        <authorList>
            <person name="Srinivasan S."/>
        </authorList>
    </citation>
    <scope>NUCLEOTIDE SEQUENCE [LARGE SCALE GENOMIC DNA]</scope>
    <source>
        <strain evidence="4">17SD2-17</strain>
    </source>
</reference>
<feature type="chain" id="PRO_5016177299" evidence="2">
    <location>
        <begin position="25"/>
        <end position="64"/>
    </location>
</feature>
<feature type="region of interest" description="Disordered" evidence="1">
    <location>
        <begin position="44"/>
        <end position="64"/>
    </location>
</feature>
<keyword evidence="2" id="KW-0732">Signal</keyword>
<dbReference type="RefSeq" id="WP_109891815.1">
    <property type="nucleotide sequence ID" value="NZ_CP029550.1"/>
</dbReference>
<dbReference type="EMBL" id="CP029550">
    <property type="protein sequence ID" value="AWN42183.1"/>
    <property type="molecule type" value="Genomic_DNA"/>
</dbReference>
<sequence>MSAQLIRSALVATALTVSAGGAIAQSRTVAADVPAAASLGYAATPSTARATRPGPSRVRGGNSP</sequence>
<dbReference type="KEGG" id="mets:DK389_18835"/>
<keyword evidence="4" id="KW-1185">Reference proteome</keyword>
<organism evidence="3 4">
    <name type="scientific">Methylobacterium durans</name>
    <dbReference type="NCBI Taxonomy" id="2202825"/>
    <lineage>
        <taxon>Bacteria</taxon>
        <taxon>Pseudomonadati</taxon>
        <taxon>Pseudomonadota</taxon>
        <taxon>Alphaproteobacteria</taxon>
        <taxon>Hyphomicrobiales</taxon>
        <taxon>Methylobacteriaceae</taxon>
        <taxon>Methylobacterium</taxon>
    </lineage>
</organism>
<accession>A0A2U8W7U8</accession>
<evidence type="ECO:0000313" key="3">
    <source>
        <dbReference type="EMBL" id="AWN42183.1"/>
    </source>
</evidence>
<evidence type="ECO:0000313" key="4">
    <source>
        <dbReference type="Proteomes" id="UP000245926"/>
    </source>
</evidence>
<gene>
    <name evidence="3" type="ORF">DK389_18835</name>
</gene>
<evidence type="ECO:0000256" key="2">
    <source>
        <dbReference type="SAM" id="SignalP"/>
    </source>
</evidence>
<dbReference type="Proteomes" id="UP000245926">
    <property type="component" value="Chromosome"/>
</dbReference>
<name>A0A2U8W7U8_9HYPH</name>